<keyword evidence="4" id="KW-0460">Magnesium</keyword>
<dbReference type="GO" id="GO:0004525">
    <property type="term" value="F:ribonuclease III activity"/>
    <property type="evidence" value="ECO:0007669"/>
    <property type="project" value="InterPro"/>
</dbReference>
<reference evidence="6 7" key="1">
    <citation type="submission" date="2019-08" db="EMBL/GenBank/DDBJ databases">
        <title>In-depth cultivation of the pig gut microbiome towards novel bacterial diversity and tailored functional studies.</title>
        <authorList>
            <person name="Wylensek D."/>
            <person name="Hitch T.C.A."/>
            <person name="Clavel T."/>
        </authorList>
    </citation>
    <scope>NUCLEOTIDE SEQUENCE [LARGE SCALE GENOMIC DNA]</scope>
    <source>
        <strain evidence="6 7">LKV-178-WT-2G</strain>
    </source>
</reference>
<dbReference type="PANTHER" id="PTHR34276:SF1">
    <property type="entry name" value="MINI-RIBONUCLEASE 3"/>
    <property type="match status" value="1"/>
</dbReference>
<dbReference type="InterPro" id="IPR008226">
    <property type="entry name" value="Mini3_fam"/>
</dbReference>
<dbReference type="EMBL" id="VUMM01000001">
    <property type="protein sequence ID" value="MSS00566.1"/>
    <property type="molecule type" value="Genomic_DNA"/>
</dbReference>
<evidence type="ECO:0000259" key="5">
    <source>
        <dbReference type="SMART" id="SM00535"/>
    </source>
</evidence>
<evidence type="ECO:0000256" key="4">
    <source>
        <dbReference type="HAMAP-Rule" id="MF_01468"/>
    </source>
</evidence>
<dbReference type="HAMAP" id="MF_01468">
    <property type="entry name" value="RNase_Mini_III"/>
    <property type="match status" value="1"/>
</dbReference>
<keyword evidence="4" id="KW-0694">RNA-binding</keyword>
<organism evidence="6 7">
    <name type="scientific">Floccifex porci</name>
    <dbReference type="NCBI Taxonomy" id="2606629"/>
    <lineage>
        <taxon>Bacteria</taxon>
        <taxon>Bacillati</taxon>
        <taxon>Bacillota</taxon>
        <taxon>Erysipelotrichia</taxon>
        <taxon>Erysipelotrichales</taxon>
        <taxon>Erysipelotrichaceae</taxon>
        <taxon>Floccifex</taxon>
    </lineage>
</organism>
<feature type="active site" evidence="4">
    <location>
        <position position="16"/>
    </location>
</feature>
<dbReference type="SMART" id="SM00535">
    <property type="entry name" value="RIBOc"/>
    <property type="match status" value="1"/>
</dbReference>
<dbReference type="Gene3D" id="1.10.1520.10">
    <property type="entry name" value="Ribonuclease III domain"/>
    <property type="match status" value="1"/>
</dbReference>
<comment type="caution">
    <text evidence="6">The sequence shown here is derived from an EMBL/GenBank/DDBJ whole genome shotgun (WGS) entry which is preliminary data.</text>
</comment>
<keyword evidence="4" id="KW-0698">rRNA processing</keyword>
<comment type="similarity">
    <text evidence="4">Belongs to the MrnC RNase family.</text>
</comment>
<dbReference type="EC" id="3.1.26.-" evidence="4"/>
<keyword evidence="1 4" id="KW-0540">Nuclease</keyword>
<dbReference type="RefSeq" id="WP_154459041.1">
    <property type="nucleotide sequence ID" value="NZ_JAQYTQ010000060.1"/>
</dbReference>
<dbReference type="GO" id="GO:0006364">
    <property type="term" value="P:rRNA processing"/>
    <property type="evidence" value="ECO:0007669"/>
    <property type="project" value="UniProtKB-UniRule"/>
</dbReference>
<evidence type="ECO:0000256" key="2">
    <source>
        <dbReference type="ARBA" id="ARBA00022759"/>
    </source>
</evidence>
<keyword evidence="4" id="KW-0963">Cytoplasm</keyword>
<gene>
    <name evidence="4" type="primary">mrnC</name>
    <name evidence="6" type="ORF">FYJ50_00290</name>
</gene>
<dbReference type="InterPro" id="IPR000999">
    <property type="entry name" value="RNase_III_dom"/>
</dbReference>
<feature type="domain" description="RNase III" evidence="5">
    <location>
        <begin position="1"/>
        <end position="127"/>
    </location>
</feature>
<comment type="subcellular location">
    <subcellularLocation>
        <location evidence="4">Cytoplasm</location>
    </subcellularLocation>
</comment>
<sequence length="128" mass="14400">MEIVTENATSLAWIGDAIMSLAVREDLLKKGYQKPNTLQKKSSRICSAKGQASILEKMSALDFFNEDEKEILNRGRNASIHSKAKNADGQTYLKATSLEALLGYLYLYKHDERLKDCLNFILKIGETI</sequence>
<comment type="cofactor">
    <cofactor evidence="4">
        <name>Mg(2+)</name>
        <dbReference type="ChEBI" id="CHEBI:18420"/>
    </cofactor>
</comment>
<keyword evidence="7" id="KW-1185">Reference proteome</keyword>
<keyword evidence="2 4" id="KW-0255">Endonuclease</keyword>
<dbReference type="InterPro" id="IPR036389">
    <property type="entry name" value="RNase_III_sf"/>
</dbReference>
<comment type="function">
    <text evidence="4">Involved in correct processing of both the 5' and 3' ends of 23S rRNA precursor. Processes 30S rRNA precursor transcript even in absence of ribonuclease 3 (Rnc); Rnc processes 30S rRNA into smaller rRNA precursors.</text>
</comment>
<dbReference type="SUPFAM" id="SSF69065">
    <property type="entry name" value="RNase III domain-like"/>
    <property type="match status" value="1"/>
</dbReference>
<evidence type="ECO:0000313" key="7">
    <source>
        <dbReference type="Proteomes" id="UP000470082"/>
    </source>
</evidence>
<keyword evidence="4" id="KW-0690">Ribosome biogenesis</keyword>
<dbReference type="PANTHER" id="PTHR34276">
    <property type="entry name" value="MINI-RIBONUCLEASE 3"/>
    <property type="match status" value="1"/>
</dbReference>
<dbReference type="Proteomes" id="UP000470082">
    <property type="component" value="Unassembled WGS sequence"/>
</dbReference>
<accession>A0A7X2N173</accession>
<evidence type="ECO:0000313" key="6">
    <source>
        <dbReference type="EMBL" id="MSS00566.1"/>
    </source>
</evidence>
<keyword evidence="3 4" id="KW-0378">Hydrolase</keyword>
<keyword evidence="4" id="KW-0699">rRNA-binding</keyword>
<dbReference type="GO" id="GO:0005737">
    <property type="term" value="C:cytoplasm"/>
    <property type="evidence" value="ECO:0007669"/>
    <property type="project" value="UniProtKB-SubCell"/>
</dbReference>
<dbReference type="PIRSF" id="PIRSF005520">
    <property type="entry name" value="UCP005520"/>
    <property type="match status" value="1"/>
</dbReference>
<comment type="subunit">
    <text evidence="4">Homodimer.</text>
</comment>
<protein>
    <recommendedName>
        <fullName evidence="4">Mini-ribonuclease 3</fullName>
        <shortName evidence="4">Mini-3</shortName>
        <shortName evidence="4">Mini-RNase 3</shortName>
        <ecNumber evidence="4">3.1.26.-</ecNumber>
    </recommendedName>
    <alternativeName>
        <fullName evidence="4">Mini-RNase III</fullName>
        <shortName evidence="4">Mini-III</shortName>
    </alternativeName>
</protein>
<dbReference type="GO" id="GO:0019843">
    <property type="term" value="F:rRNA binding"/>
    <property type="evidence" value="ECO:0007669"/>
    <property type="project" value="UniProtKB-UniRule"/>
</dbReference>
<dbReference type="AlphaFoldDB" id="A0A7X2N173"/>
<dbReference type="Pfam" id="PF00636">
    <property type="entry name" value="Ribonuclease_3"/>
    <property type="match status" value="1"/>
</dbReference>
<evidence type="ECO:0000256" key="1">
    <source>
        <dbReference type="ARBA" id="ARBA00022722"/>
    </source>
</evidence>
<name>A0A7X2N173_9FIRM</name>
<proteinExistence type="inferred from homology"/>
<evidence type="ECO:0000256" key="3">
    <source>
        <dbReference type="ARBA" id="ARBA00022801"/>
    </source>
</evidence>